<dbReference type="RefSeq" id="WP_154556171.1">
    <property type="nucleotide sequence ID" value="NZ_VUMR01000032.1"/>
</dbReference>
<accession>A0A6N7VJC8</accession>
<comment type="similarity">
    <text evidence="1">Belongs to the glycosyl hydrolase 25 family.</text>
</comment>
<dbReference type="CDD" id="cd06414">
    <property type="entry name" value="GH25_LytC-like"/>
    <property type="match status" value="1"/>
</dbReference>
<sequence>MRRKVKLSRILILILIPILIVSGSVYVIYMLFTQEESVIEEKNYYDLNLFSLENGLMTYKDSLYKVSTGIDVSSHNGAVDWAAVKTDGIEFAMLRIGYRGAQEGILHEDEYFNTNIQQAIQNHLKAGAYFFSSAISAEEIDEEVDLVLNKIKGYKIQMPVVYDMEEFDQGGRIDDLSLEQRTKLALRFCKKIKEAGYQPMVYGNMTWLYQNYDFERISKYPIWLASYSISCPMEDKFDMWQYSNKGQVNGIEGDVDMNIYLQKK</sequence>
<dbReference type="GO" id="GO:0016052">
    <property type="term" value="P:carbohydrate catabolic process"/>
    <property type="evidence" value="ECO:0007669"/>
    <property type="project" value="TreeGrafter"/>
</dbReference>
<keyword evidence="2" id="KW-1133">Transmembrane helix</keyword>
<keyword evidence="2" id="KW-0472">Membrane</keyword>
<dbReference type="InterPro" id="IPR002053">
    <property type="entry name" value="Glyco_hydro_25"/>
</dbReference>
<dbReference type="PANTHER" id="PTHR34135">
    <property type="entry name" value="LYSOZYME"/>
    <property type="match status" value="1"/>
</dbReference>
<dbReference type="Pfam" id="PF01183">
    <property type="entry name" value="Glyco_hydro_25"/>
    <property type="match status" value="1"/>
</dbReference>
<dbReference type="InterPro" id="IPR017853">
    <property type="entry name" value="GH"/>
</dbReference>
<organism evidence="3 4">
    <name type="scientific">Holdemanella porci</name>
    <dbReference type="NCBI Taxonomy" id="2652276"/>
    <lineage>
        <taxon>Bacteria</taxon>
        <taxon>Bacillati</taxon>
        <taxon>Bacillota</taxon>
        <taxon>Erysipelotrichia</taxon>
        <taxon>Erysipelotrichales</taxon>
        <taxon>Erysipelotrichaceae</taxon>
        <taxon>Holdemanella</taxon>
    </lineage>
</organism>
<protein>
    <submittedName>
        <fullName evidence="3">Lysozyme</fullName>
    </submittedName>
</protein>
<gene>
    <name evidence="3" type="ORF">FYJ55_06690</name>
</gene>
<dbReference type="EMBL" id="VUMR01000032">
    <property type="protein sequence ID" value="MSS56584.1"/>
    <property type="molecule type" value="Genomic_DNA"/>
</dbReference>
<evidence type="ECO:0000256" key="2">
    <source>
        <dbReference type="SAM" id="Phobius"/>
    </source>
</evidence>
<comment type="caution">
    <text evidence="3">The sequence shown here is derived from an EMBL/GenBank/DDBJ whole genome shotgun (WGS) entry which is preliminary data.</text>
</comment>
<keyword evidence="2" id="KW-0812">Transmembrane</keyword>
<reference evidence="3 4" key="1">
    <citation type="submission" date="2019-08" db="EMBL/GenBank/DDBJ databases">
        <title>In-depth cultivation of the pig gut microbiome towards novel bacterial diversity and tailored functional studies.</title>
        <authorList>
            <person name="Wylensek D."/>
            <person name="Hitch T.C.A."/>
            <person name="Clavel T."/>
        </authorList>
    </citation>
    <scope>NUCLEOTIDE SEQUENCE [LARGE SCALE GENOMIC DNA]</scope>
    <source>
        <strain evidence="3 4">LKV-472-APC-3</strain>
    </source>
</reference>
<dbReference type="Gene3D" id="3.20.20.80">
    <property type="entry name" value="Glycosidases"/>
    <property type="match status" value="1"/>
</dbReference>
<dbReference type="AlphaFoldDB" id="A0A6N7VJC8"/>
<evidence type="ECO:0000256" key="1">
    <source>
        <dbReference type="ARBA" id="ARBA00010646"/>
    </source>
</evidence>
<proteinExistence type="inferred from homology"/>
<feature type="transmembrane region" description="Helical" evidence="2">
    <location>
        <begin position="12"/>
        <end position="32"/>
    </location>
</feature>
<dbReference type="SUPFAM" id="SSF51445">
    <property type="entry name" value="(Trans)glycosidases"/>
    <property type="match status" value="1"/>
</dbReference>
<dbReference type="GO" id="GO:0009253">
    <property type="term" value="P:peptidoglycan catabolic process"/>
    <property type="evidence" value="ECO:0007669"/>
    <property type="project" value="InterPro"/>
</dbReference>
<evidence type="ECO:0000313" key="3">
    <source>
        <dbReference type="EMBL" id="MSS56584.1"/>
    </source>
</evidence>
<dbReference type="GO" id="GO:0016998">
    <property type="term" value="P:cell wall macromolecule catabolic process"/>
    <property type="evidence" value="ECO:0007669"/>
    <property type="project" value="InterPro"/>
</dbReference>
<dbReference type="PROSITE" id="PS51904">
    <property type="entry name" value="GLYCOSYL_HYDROL_F25_2"/>
    <property type="match status" value="1"/>
</dbReference>
<dbReference type="PANTHER" id="PTHR34135:SF2">
    <property type="entry name" value="LYSOZYME"/>
    <property type="match status" value="1"/>
</dbReference>
<dbReference type="GeneID" id="93158976"/>
<dbReference type="Proteomes" id="UP000434241">
    <property type="component" value="Unassembled WGS sequence"/>
</dbReference>
<dbReference type="GO" id="GO:0003796">
    <property type="term" value="F:lysozyme activity"/>
    <property type="evidence" value="ECO:0007669"/>
    <property type="project" value="InterPro"/>
</dbReference>
<evidence type="ECO:0000313" key="4">
    <source>
        <dbReference type="Proteomes" id="UP000434241"/>
    </source>
</evidence>
<name>A0A6N7VJC8_9FIRM</name>
<keyword evidence="4" id="KW-1185">Reference proteome</keyword>